<dbReference type="PROSITE" id="PS50110">
    <property type="entry name" value="RESPONSE_REGULATORY"/>
    <property type="match status" value="1"/>
</dbReference>
<evidence type="ECO:0000259" key="2">
    <source>
        <dbReference type="PROSITE" id="PS50110"/>
    </source>
</evidence>
<protein>
    <recommendedName>
        <fullName evidence="2">Response regulatory domain-containing protein</fullName>
    </recommendedName>
</protein>
<dbReference type="GO" id="GO:0000160">
    <property type="term" value="P:phosphorelay signal transduction system"/>
    <property type="evidence" value="ECO:0007669"/>
    <property type="project" value="InterPro"/>
</dbReference>
<dbReference type="Pfam" id="PF00072">
    <property type="entry name" value="Response_reg"/>
    <property type="match status" value="1"/>
</dbReference>
<feature type="modified residue" description="4-aspartylphosphate" evidence="1">
    <location>
        <position position="61"/>
    </location>
</feature>
<keyword evidence="4" id="KW-1185">Reference proteome</keyword>
<reference evidence="3" key="1">
    <citation type="journal article" date="2014" name="Int. J. Syst. Evol. Microbiol.">
        <title>Complete genome sequence of Corynebacterium casei LMG S-19264T (=DSM 44701T), isolated from a smear-ripened cheese.</title>
        <authorList>
            <consortium name="US DOE Joint Genome Institute (JGI-PGF)"/>
            <person name="Walter F."/>
            <person name="Albersmeier A."/>
            <person name="Kalinowski J."/>
            <person name="Ruckert C."/>
        </authorList>
    </citation>
    <scope>NUCLEOTIDE SEQUENCE</scope>
    <source>
        <strain evidence="3">KCTC 32182</strain>
    </source>
</reference>
<dbReference type="InterPro" id="IPR001789">
    <property type="entry name" value="Sig_transdc_resp-reg_receiver"/>
</dbReference>
<proteinExistence type="predicted"/>
<name>A0A918NZL2_9NEIS</name>
<dbReference type="InterPro" id="IPR052048">
    <property type="entry name" value="ST_Response_Regulator"/>
</dbReference>
<dbReference type="Gene3D" id="3.40.50.2300">
    <property type="match status" value="1"/>
</dbReference>
<dbReference type="PANTHER" id="PTHR43228">
    <property type="entry name" value="TWO-COMPONENT RESPONSE REGULATOR"/>
    <property type="match status" value="1"/>
</dbReference>
<dbReference type="PANTHER" id="PTHR43228:SF1">
    <property type="entry name" value="TWO-COMPONENT RESPONSE REGULATOR ARR22"/>
    <property type="match status" value="1"/>
</dbReference>
<dbReference type="InterPro" id="IPR011006">
    <property type="entry name" value="CheY-like_superfamily"/>
</dbReference>
<organism evidence="3 4">
    <name type="scientific">Paludibacterium paludis</name>
    <dbReference type="NCBI Taxonomy" id="1225769"/>
    <lineage>
        <taxon>Bacteria</taxon>
        <taxon>Pseudomonadati</taxon>
        <taxon>Pseudomonadota</taxon>
        <taxon>Betaproteobacteria</taxon>
        <taxon>Neisseriales</taxon>
        <taxon>Chromobacteriaceae</taxon>
        <taxon>Paludibacterium</taxon>
    </lineage>
</organism>
<dbReference type="EMBL" id="BMYX01000002">
    <property type="protein sequence ID" value="GGY06558.1"/>
    <property type="molecule type" value="Genomic_DNA"/>
</dbReference>
<dbReference type="RefSeq" id="WP_189531122.1">
    <property type="nucleotide sequence ID" value="NZ_BMYX01000002.1"/>
</dbReference>
<dbReference type="SMART" id="SM00448">
    <property type="entry name" value="REC"/>
    <property type="match status" value="1"/>
</dbReference>
<sequence length="250" mass="27229">MSVDFSTIRILIVDDQQLVRTLVSQALKAMGFRGDNISQAADGQTALRVLDIRQVDLVLCDVQMSRMSGVDLLKEVRCGRTSNPGTLPFVFLSGHPEKQTIVTAAKFFADGFIVKPPTPANIEKTIDGAMGRPRPEMDLFAFYHIATGTPYDKVEFPMAYVNIASEQIALEDAGEERSLAQVRPGAILARPLMSGTGILILPKGARLTQPQIHALREFQDRYGVHKVHVEPPPAEADAAADAPADPLVNQ</sequence>
<comment type="caution">
    <text evidence="3">The sequence shown here is derived from an EMBL/GenBank/DDBJ whole genome shotgun (WGS) entry which is preliminary data.</text>
</comment>
<dbReference type="Proteomes" id="UP000645257">
    <property type="component" value="Unassembled WGS sequence"/>
</dbReference>
<dbReference type="CDD" id="cd00156">
    <property type="entry name" value="REC"/>
    <property type="match status" value="1"/>
</dbReference>
<dbReference type="AlphaFoldDB" id="A0A918NZL2"/>
<keyword evidence="1" id="KW-0597">Phosphoprotein</keyword>
<evidence type="ECO:0000313" key="3">
    <source>
        <dbReference type="EMBL" id="GGY06558.1"/>
    </source>
</evidence>
<evidence type="ECO:0000313" key="4">
    <source>
        <dbReference type="Proteomes" id="UP000645257"/>
    </source>
</evidence>
<reference evidence="3" key="2">
    <citation type="submission" date="2020-09" db="EMBL/GenBank/DDBJ databases">
        <authorList>
            <person name="Sun Q."/>
            <person name="Kim S."/>
        </authorList>
    </citation>
    <scope>NUCLEOTIDE SEQUENCE</scope>
    <source>
        <strain evidence="3">KCTC 32182</strain>
    </source>
</reference>
<evidence type="ECO:0000256" key="1">
    <source>
        <dbReference type="PROSITE-ProRule" id="PRU00169"/>
    </source>
</evidence>
<gene>
    <name evidence="3" type="ORF">GCM10011289_06360</name>
</gene>
<dbReference type="SUPFAM" id="SSF52172">
    <property type="entry name" value="CheY-like"/>
    <property type="match status" value="1"/>
</dbReference>
<feature type="domain" description="Response regulatory" evidence="2">
    <location>
        <begin position="9"/>
        <end position="130"/>
    </location>
</feature>
<accession>A0A918NZL2</accession>